<reference evidence="3 4" key="1">
    <citation type="submission" date="2021-11" db="EMBL/GenBank/DDBJ databases">
        <authorList>
            <person name="Huq M.A."/>
        </authorList>
    </citation>
    <scope>NUCLEOTIDE SEQUENCE [LARGE SCALE GENOMIC DNA]</scope>
    <source>
        <strain evidence="3 4">MAHUQ-52</strain>
    </source>
</reference>
<dbReference type="InterPro" id="IPR011006">
    <property type="entry name" value="CheY-like_superfamily"/>
</dbReference>
<gene>
    <name evidence="3" type="ORF">LMJ30_11205</name>
</gene>
<evidence type="ECO:0000259" key="2">
    <source>
        <dbReference type="Pfam" id="PF13614"/>
    </source>
</evidence>
<organism evidence="3 4">
    <name type="scientific">Massilia agrisoli</name>
    <dbReference type="NCBI Taxonomy" id="2892444"/>
    <lineage>
        <taxon>Bacteria</taxon>
        <taxon>Pseudomonadati</taxon>
        <taxon>Pseudomonadota</taxon>
        <taxon>Betaproteobacteria</taxon>
        <taxon>Burkholderiales</taxon>
        <taxon>Oxalobacteraceae</taxon>
        <taxon>Telluria group</taxon>
        <taxon>Massilia</taxon>
    </lineage>
</organism>
<sequence>MKITVVSRKDKQLLELARLLRQRSANDEVELVSGTLDRLNFGASQGAPDILLVDEPQGSDLALLEQLGASYPRMATILVAESQSLAFMMQAMRAGVREVLFTDTLADTMFAAVDRIEEKLQQHTHANGKVLAFVSCKGGSGATFLATNLGYALAELGGKRVALIDLNLQFGDASLFVADHKPLATLADVALQMHRLDASLLASSMMAITPNFSVLAAPDDPVHAGDVKPEHIDVLLRLARRHYDFIILDVGRSLDPVSVRALDQADTIYPVLQTTLPYIRDGKRLIEVFRSLGYPKEKIQVIANRHQKKGDIGLRDLESACGTPVFMSIPNHYEAAAASVNQGVPVIKLAKGSPIAKSLKGFAIGLAGSAMNDKKGWISTLFNKAPAKTPAPAPAASTETRAPAPFGEKQPWMQKS</sequence>
<evidence type="ECO:0000313" key="3">
    <source>
        <dbReference type="EMBL" id="MCC6071526.1"/>
    </source>
</evidence>
<name>A0ABS8ISW4_9BURK</name>
<dbReference type="Gene3D" id="3.40.50.300">
    <property type="entry name" value="P-loop containing nucleotide triphosphate hydrolases"/>
    <property type="match status" value="1"/>
</dbReference>
<dbReference type="Pfam" id="PF13614">
    <property type="entry name" value="AAA_31"/>
    <property type="match status" value="1"/>
</dbReference>
<dbReference type="Gene3D" id="3.40.50.2300">
    <property type="match status" value="1"/>
</dbReference>
<evidence type="ECO:0000313" key="4">
    <source>
        <dbReference type="Proteomes" id="UP001198701"/>
    </source>
</evidence>
<dbReference type="PANTHER" id="PTHR43384">
    <property type="entry name" value="SEPTUM SITE-DETERMINING PROTEIN MIND HOMOLOG, CHLOROPLASTIC-RELATED"/>
    <property type="match status" value="1"/>
</dbReference>
<dbReference type="SUPFAM" id="SSF52172">
    <property type="entry name" value="CheY-like"/>
    <property type="match status" value="1"/>
</dbReference>
<protein>
    <submittedName>
        <fullName evidence="3">AAA family ATPase</fullName>
    </submittedName>
</protein>
<comment type="caution">
    <text evidence="3">The sequence shown here is derived from an EMBL/GenBank/DDBJ whole genome shotgun (WGS) entry which is preliminary data.</text>
</comment>
<feature type="domain" description="AAA" evidence="2">
    <location>
        <begin position="129"/>
        <end position="289"/>
    </location>
</feature>
<dbReference type="SUPFAM" id="SSF52540">
    <property type="entry name" value="P-loop containing nucleoside triphosphate hydrolases"/>
    <property type="match status" value="1"/>
</dbReference>
<dbReference type="EMBL" id="JAJHPV010000013">
    <property type="protein sequence ID" value="MCC6071526.1"/>
    <property type="molecule type" value="Genomic_DNA"/>
</dbReference>
<dbReference type="Proteomes" id="UP001198701">
    <property type="component" value="Unassembled WGS sequence"/>
</dbReference>
<proteinExistence type="predicted"/>
<feature type="compositionally biased region" description="Low complexity" evidence="1">
    <location>
        <begin position="388"/>
        <end position="405"/>
    </location>
</feature>
<keyword evidence="4" id="KW-1185">Reference proteome</keyword>
<accession>A0ABS8ISW4</accession>
<dbReference type="PANTHER" id="PTHR43384:SF13">
    <property type="entry name" value="SLR0110 PROTEIN"/>
    <property type="match status" value="1"/>
</dbReference>
<dbReference type="InterPro" id="IPR050625">
    <property type="entry name" value="ParA/MinD_ATPase"/>
</dbReference>
<dbReference type="InterPro" id="IPR027417">
    <property type="entry name" value="P-loop_NTPase"/>
</dbReference>
<evidence type="ECO:0000256" key="1">
    <source>
        <dbReference type="SAM" id="MobiDB-lite"/>
    </source>
</evidence>
<dbReference type="InterPro" id="IPR025669">
    <property type="entry name" value="AAA_dom"/>
</dbReference>
<feature type="region of interest" description="Disordered" evidence="1">
    <location>
        <begin position="388"/>
        <end position="416"/>
    </location>
</feature>
<dbReference type="RefSeq" id="WP_229432433.1">
    <property type="nucleotide sequence ID" value="NZ_JAJHPV010000013.1"/>
</dbReference>